<evidence type="ECO:0000256" key="2">
    <source>
        <dbReference type="ARBA" id="ARBA00022679"/>
    </source>
</evidence>
<reference evidence="8 9" key="1">
    <citation type="submission" date="2019-02" db="EMBL/GenBank/DDBJ databases">
        <title>Deep-cultivation of Planctomycetes and their phenomic and genomic characterization uncovers novel biology.</title>
        <authorList>
            <person name="Wiegand S."/>
            <person name="Jogler M."/>
            <person name="Boedeker C."/>
            <person name="Pinto D."/>
            <person name="Vollmers J."/>
            <person name="Rivas-Marin E."/>
            <person name="Kohn T."/>
            <person name="Peeters S.H."/>
            <person name="Heuer A."/>
            <person name="Rast P."/>
            <person name="Oberbeckmann S."/>
            <person name="Bunk B."/>
            <person name="Jeske O."/>
            <person name="Meyerdierks A."/>
            <person name="Storesund J.E."/>
            <person name="Kallscheuer N."/>
            <person name="Luecker S."/>
            <person name="Lage O.M."/>
            <person name="Pohl T."/>
            <person name="Merkel B.J."/>
            <person name="Hornburger P."/>
            <person name="Mueller R.-W."/>
            <person name="Bruemmer F."/>
            <person name="Labrenz M."/>
            <person name="Spormann A.M."/>
            <person name="Op den Camp H."/>
            <person name="Overmann J."/>
            <person name="Amann R."/>
            <person name="Jetten M.S.M."/>
            <person name="Mascher T."/>
            <person name="Medema M.H."/>
            <person name="Devos D.P."/>
            <person name="Kaster A.-K."/>
            <person name="Ovreas L."/>
            <person name="Rohde M."/>
            <person name="Galperin M.Y."/>
            <person name="Jogler C."/>
        </authorList>
    </citation>
    <scope>NUCLEOTIDE SEQUENCE [LARGE SCALE GENOMIC DNA]</scope>
    <source>
        <strain evidence="8 9">Pla110</strain>
    </source>
</reference>
<dbReference type="GO" id="GO:0006355">
    <property type="term" value="P:regulation of DNA-templated transcription"/>
    <property type="evidence" value="ECO:0007669"/>
    <property type="project" value="InterPro"/>
</dbReference>
<dbReference type="GO" id="GO:0003723">
    <property type="term" value="F:RNA binding"/>
    <property type="evidence" value="ECO:0007669"/>
    <property type="project" value="UniProtKB-UniRule"/>
</dbReference>
<feature type="compositionally biased region" description="Basic and acidic residues" evidence="6">
    <location>
        <begin position="1"/>
        <end position="12"/>
    </location>
</feature>
<dbReference type="InterPro" id="IPR035926">
    <property type="entry name" value="NusB-like_sf"/>
</dbReference>
<dbReference type="PANTHER" id="PTHR22807">
    <property type="entry name" value="NOP2 YEAST -RELATED NOL1/NOP2/FMU SUN DOMAIN-CONTAINING"/>
    <property type="match status" value="1"/>
</dbReference>
<gene>
    <name evidence="8" type="primary">rsmB</name>
    <name evidence="8" type="ORF">Pla110_32080</name>
</gene>
<evidence type="ECO:0000256" key="4">
    <source>
        <dbReference type="ARBA" id="ARBA00022884"/>
    </source>
</evidence>
<name>A0A518CQG0_9PLAN</name>
<evidence type="ECO:0000256" key="6">
    <source>
        <dbReference type="SAM" id="MobiDB-lite"/>
    </source>
</evidence>
<keyword evidence="3 5" id="KW-0949">S-adenosyl-L-methionine</keyword>
<feature type="binding site" evidence="5">
    <location>
        <position position="359"/>
    </location>
    <ligand>
        <name>S-adenosyl-L-methionine</name>
        <dbReference type="ChEBI" id="CHEBI:59789"/>
    </ligand>
</feature>
<keyword evidence="1 5" id="KW-0489">Methyltransferase</keyword>
<dbReference type="InterPro" id="IPR023267">
    <property type="entry name" value="RCMT"/>
</dbReference>
<dbReference type="NCBIfam" id="NF011494">
    <property type="entry name" value="PRK14902.1"/>
    <property type="match status" value="1"/>
</dbReference>
<keyword evidence="9" id="KW-1185">Reference proteome</keyword>
<evidence type="ECO:0000256" key="3">
    <source>
        <dbReference type="ARBA" id="ARBA00022691"/>
    </source>
</evidence>
<dbReference type="PANTHER" id="PTHR22807:SF53">
    <property type="entry name" value="RIBOSOMAL RNA SMALL SUBUNIT METHYLTRANSFERASE B-RELATED"/>
    <property type="match status" value="1"/>
</dbReference>
<comment type="caution">
    <text evidence="5">Lacks conserved residue(s) required for the propagation of feature annotation.</text>
</comment>
<dbReference type="SUPFAM" id="SSF48013">
    <property type="entry name" value="NusB-like"/>
    <property type="match status" value="1"/>
</dbReference>
<dbReference type="Pfam" id="PF01029">
    <property type="entry name" value="NusB"/>
    <property type="match status" value="1"/>
</dbReference>
<dbReference type="OrthoDB" id="9810297at2"/>
<feature type="binding site" evidence="5">
    <location>
        <position position="403"/>
    </location>
    <ligand>
        <name>S-adenosyl-L-methionine</name>
        <dbReference type="ChEBI" id="CHEBI:59789"/>
    </ligand>
</feature>
<evidence type="ECO:0000256" key="5">
    <source>
        <dbReference type="PROSITE-ProRule" id="PRU01023"/>
    </source>
</evidence>
<dbReference type="Gene3D" id="3.40.50.150">
    <property type="entry name" value="Vaccinia Virus protein VP39"/>
    <property type="match status" value="1"/>
</dbReference>
<dbReference type="InterPro" id="IPR049560">
    <property type="entry name" value="MeTrfase_RsmB-F_NOP2_cat"/>
</dbReference>
<feature type="active site" description="Nucleophile" evidence="5">
    <location>
        <position position="456"/>
    </location>
</feature>
<keyword evidence="2 5" id="KW-0808">Transferase</keyword>
<dbReference type="AlphaFoldDB" id="A0A518CQG0"/>
<dbReference type="Proteomes" id="UP000317178">
    <property type="component" value="Chromosome"/>
</dbReference>
<dbReference type="PRINTS" id="PR02008">
    <property type="entry name" value="RCMTFAMILY"/>
</dbReference>
<feature type="compositionally biased region" description="Basic and acidic residues" evidence="6">
    <location>
        <begin position="20"/>
        <end position="38"/>
    </location>
</feature>
<dbReference type="RefSeq" id="WP_144996829.1">
    <property type="nucleotide sequence ID" value="NZ_CP036281.1"/>
</dbReference>
<evidence type="ECO:0000313" key="9">
    <source>
        <dbReference type="Proteomes" id="UP000317178"/>
    </source>
</evidence>
<dbReference type="PROSITE" id="PS51686">
    <property type="entry name" value="SAM_MT_RSMB_NOP"/>
    <property type="match status" value="1"/>
</dbReference>
<accession>A0A518CQG0</accession>
<dbReference type="SUPFAM" id="SSF53335">
    <property type="entry name" value="S-adenosyl-L-methionine-dependent methyltransferases"/>
    <property type="match status" value="1"/>
</dbReference>
<dbReference type="Pfam" id="PF01189">
    <property type="entry name" value="Methyltr_RsmB-F"/>
    <property type="match status" value="1"/>
</dbReference>
<feature type="domain" description="SAM-dependent MTase RsmB/NOP-type" evidence="7">
    <location>
        <begin position="246"/>
        <end position="501"/>
    </location>
</feature>
<dbReference type="InterPro" id="IPR029063">
    <property type="entry name" value="SAM-dependent_MTases_sf"/>
</dbReference>
<evidence type="ECO:0000259" key="7">
    <source>
        <dbReference type="PROSITE" id="PS51686"/>
    </source>
</evidence>
<dbReference type="CDD" id="cd02440">
    <property type="entry name" value="AdoMet_MTases"/>
    <property type="match status" value="1"/>
</dbReference>
<dbReference type="GO" id="GO:0001510">
    <property type="term" value="P:RNA methylation"/>
    <property type="evidence" value="ECO:0007669"/>
    <property type="project" value="InterPro"/>
</dbReference>
<dbReference type="KEGG" id="plon:Pla110_32080"/>
<dbReference type="EMBL" id="CP036281">
    <property type="protein sequence ID" value="QDU81466.1"/>
    <property type="molecule type" value="Genomic_DNA"/>
</dbReference>
<comment type="similarity">
    <text evidence="5">Belongs to the class I-like SAM-binding methyltransferase superfamily. RsmB/NOP family.</text>
</comment>
<sequence length="501" mass="57993">MKPRPESFEPRENRRRPFKQRPEQRPPQKSEFRSRPPEEYVPTPKSSRQLAFFLLQDGDLLCERKRTAQPKQFATERLESAFTEYSLSPEERRLSQELLNGTLRRKGTLDMILSACCERPLSEIELELVWLMRIGAYQMVFLDSIPDHAAVNETVDVARWFGKPRWCNFLNANLRSVSRLLEEAGDEKLVTHLLPTRNNQVRNLGKPIFTDPDVDPYRHLSETCSFPLWLLKRWKQHNDIDELRRLCQWFNEPAALYLRTNSLKTSREELLDLFAKESVEASAGEAPFSIRLDKSYPVKNLPGFEEGLFTVQDDTPQQVCSALAPQPEEEVWDMCAAPGTKSTCLAEMMQNKGLLLATDINPTRIKRIRENADRLNLDIIKTEILRERPPYTIKGTFDAILIDAPCSNTGVLGKRSEARWRLRKEDITELAHLQRHLLESALSFLKPNGRIVYSTCSIEPEENEERIKSFLQGHREFELKQEKRFIPGQPADGGYFALLVR</sequence>
<keyword evidence="4 5" id="KW-0694">RNA-binding</keyword>
<dbReference type="Gene3D" id="3.30.70.1170">
    <property type="entry name" value="Sun protein, domain 3"/>
    <property type="match status" value="1"/>
</dbReference>
<dbReference type="EC" id="2.1.1.176" evidence="8"/>
<evidence type="ECO:0000313" key="8">
    <source>
        <dbReference type="EMBL" id="QDU81466.1"/>
    </source>
</evidence>
<feature type="region of interest" description="Disordered" evidence="6">
    <location>
        <begin position="1"/>
        <end position="45"/>
    </location>
</feature>
<organism evidence="8 9">
    <name type="scientific">Polystyrenella longa</name>
    <dbReference type="NCBI Taxonomy" id="2528007"/>
    <lineage>
        <taxon>Bacteria</taxon>
        <taxon>Pseudomonadati</taxon>
        <taxon>Planctomycetota</taxon>
        <taxon>Planctomycetia</taxon>
        <taxon>Planctomycetales</taxon>
        <taxon>Planctomycetaceae</taxon>
        <taxon>Polystyrenella</taxon>
    </lineage>
</organism>
<dbReference type="InterPro" id="IPR006027">
    <property type="entry name" value="NusB_RsmB_TIM44"/>
</dbReference>
<protein>
    <submittedName>
        <fullName evidence="8">Ribosomal RNA small subunit methyltransferase B</fullName>
        <ecNumber evidence="8">2.1.1.176</ecNumber>
    </submittedName>
</protein>
<evidence type="ECO:0000256" key="1">
    <source>
        <dbReference type="ARBA" id="ARBA00022603"/>
    </source>
</evidence>
<proteinExistence type="inferred from homology"/>
<dbReference type="InterPro" id="IPR001678">
    <property type="entry name" value="MeTrfase_RsmB-F_NOP2_dom"/>
</dbReference>
<dbReference type="InterPro" id="IPR054728">
    <property type="entry name" value="RsmB-like_ferredoxin"/>
</dbReference>
<dbReference type="Gene3D" id="1.10.940.10">
    <property type="entry name" value="NusB-like"/>
    <property type="match status" value="1"/>
</dbReference>
<dbReference type="GO" id="GO:0008173">
    <property type="term" value="F:RNA methyltransferase activity"/>
    <property type="evidence" value="ECO:0007669"/>
    <property type="project" value="InterPro"/>
</dbReference>
<dbReference type="Pfam" id="PF22458">
    <property type="entry name" value="RsmF-B_ferredox"/>
    <property type="match status" value="1"/>
</dbReference>